<organism evidence="4 5">
    <name type="scientific">Silvibacterium bohemicum</name>
    <dbReference type="NCBI Taxonomy" id="1577686"/>
    <lineage>
        <taxon>Bacteria</taxon>
        <taxon>Pseudomonadati</taxon>
        <taxon>Acidobacteriota</taxon>
        <taxon>Terriglobia</taxon>
        <taxon>Terriglobales</taxon>
        <taxon>Acidobacteriaceae</taxon>
        <taxon>Silvibacterium</taxon>
    </lineage>
</organism>
<reference evidence="4 5" key="1">
    <citation type="submission" date="2020-08" db="EMBL/GenBank/DDBJ databases">
        <title>Genomic Encyclopedia of Type Strains, Phase IV (KMG-IV): sequencing the most valuable type-strain genomes for metagenomic binning, comparative biology and taxonomic classification.</title>
        <authorList>
            <person name="Goeker M."/>
        </authorList>
    </citation>
    <scope>NUCLEOTIDE SEQUENCE [LARGE SCALE GENOMIC DNA]</scope>
    <source>
        <strain evidence="4 5">DSM 103733</strain>
    </source>
</reference>
<dbReference type="GO" id="GO:0015562">
    <property type="term" value="F:efflux transmembrane transporter activity"/>
    <property type="evidence" value="ECO:0007669"/>
    <property type="project" value="InterPro"/>
</dbReference>
<evidence type="ECO:0000256" key="3">
    <source>
        <dbReference type="SAM" id="SignalP"/>
    </source>
</evidence>
<evidence type="ECO:0000256" key="1">
    <source>
        <dbReference type="ARBA" id="ARBA00007613"/>
    </source>
</evidence>
<accession>A0A841JX49</accession>
<dbReference type="SUPFAM" id="SSF56954">
    <property type="entry name" value="Outer membrane efflux proteins (OEP)"/>
    <property type="match status" value="1"/>
</dbReference>
<evidence type="ECO:0000313" key="4">
    <source>
        <dbReference type="EMBL" id="MBB6145135.1"/>
    </source>
</evidence>
<dbReference type="PANTHER" id="PTHR30203:SF24">
    <property type="entry name" value="BLR4935 PROTEIN"/>
    <property type="match status" value="1"/>
</dbReference>
<proteinExistence type="inferred from homology"/>
<dbReference type="Proteomes" id="UP000538666">
    <property type="component" value="Unassembled WGS sequence"/>
</dbReference>
<dbReference type="EMBL" id="JACHEK010000006">
    <property type="protein sequence ID" value="MBB6145135.1"/>
    <property type="molecule type" value="Genomic_DNA"/>
</dbReference>
<dbReference type="RefSeq" id="WP_082125869.1">
    <property type="nucleotide sequence ID" value="NZ_JACHEK010000006.1"/>
</dbReference>
<comment type="caution">
    <text evidence="4">The sequence shown here is derived from an EMBL/GenBank/DDBJ whole genome shotgun (WGS) entry which is preliminary data.</text>
</comment>
<gene>
    <name evidence="4" type="ORF">HNQ77_003093</name>
</gene>
<keyword evidence="3" id="KW-0732">Signal</keyword>
<dbReference type="AlphaFoldDB" id="A0A841JX49"/>
<dbReference type="Gene3D" id="1.20.1600.10">
    <property type="entry name" value="Outer membrane efflux proteins (OEP)"/>
    <property type="match status" value="1"/>
</dbReference>
<feature type="chain" id="PRO_5032407038" evidence="3">
    <location>
        <begin position="28"/>
        <end position="498"/>
    </location>
</feature>
<evidence type="ECO:0000256" key="2">
    <source>
        <dbReference type="SAM" id="Coils"/>
    </source>
</evidence>
<feature type="signal peptide" evidence="3">
    <location>
        <begin position="1"/>
        <end position="27"/>
    </location>
</feature>
<protein>
    <submittedName>
        <fullName evidence="4">Cobalt-zinc-cadmium efflux system outer membrane protein</fullName>
    </submittedName>
</protein>
<keyword evidence="5" id="KW-1185">Reference proteome</keyword>
<name>A0A841JX49_9BACT</name>
<dbReference type="OrthoDB" id="9791261at2"/>
<keyword evidence="2" id="KW-0175">Coiled coil</keyword>
<dbReference type="Pfam" id="PF02321">
    <property type="entry name" value="OEP"/>
    <property type="match status" value="2"/>
</dbReference>
<dbReference type="InterPro" id="IPR010131">
    <property type="entry name" value="MdtP/NodT-like"/>
</dbReference>
<dbReference type="PANTHER" id="PTHR30203">
    <property type="entry name" value="OUTER MEMBRANE CATION EFFLUX PROTEIN"/>
    <property type="match status" value="1"/>
</dbReference>
<dbReference type="InterPro" id="IPR003423">
    <property type="entry name" value="OMP_efflux"/>
</dbReference>
<feature type="coiled-coil region" evidence="2">
    <location>
        <begin position="376"/>
        <end position="403"/>
    </location>
</feature>
<evidence type="ECO:0000313" key="5">
    <source>
        <dbReference type="Proteomes" id="UP000538666"/>
    </source>
</evidence>
<sequence>MAHRRDLRMQLAGIMLLPAALVLSANAQQQNMQSMTGMAMQTNQSAPPSAPGPQMMKMPGMQMPMNHNQHEHGMESMSGMQMSGDDRGMKDDMQDLPTGPALKLEELEQMALTRNPTLSQANAEVRAAEGTKQQSGLYPNPTVGYYGDEIRGGSFRSGKEGAFLSQTIVLGGKLGAARQTAEQQRLQAVINVEAQRYRVLSGVRSLYYEVLAAQRLVQIRRQLLSLANDAVDTSHQLGNVGEADQPDILQSEVEAEQAGLALASAKQDHLSLWQMLAATVGNPDLPLGRVEGDLEVVPQLDQQEWLAKTLNESPQIKYAQQDVDRSKAELGEAKKAPVPDIQISANLSQDNEPLEPLNTRTGIVGGAQVGVQLPIFNRNQGNVEKAKADLERSQAEVQRIQLDLRRQASALFRDYATARMTADRYHDSMLPRAQKAYELYKASYQNMAAAYPQVLIAQRTLFQLQVDYIHALETVWISALQIQGYGLSEGLAAPASPR</sequence>
<comment type="similarity">
    <text evidence="1">Belongs to the outer membrane factor (OMF) (TC 1.B.17) family.</text>
</comment>